<dbReference type="KEGG" id="scm:SCHCO_02638939"/>
<dbReference type="InParanoid" id="D8QFT2"/>
<dbReference type="Gene3D" id="1.20.1280.50">
    <property type="match status" value="1"/>
</dbReference>
<dbReference type="HOGENOM" id="CLU_018544_13_0_1"/>
<name>D8QFT2_SCHCM</name>
<dbReference type="Proteomes" id="UP000007431">
    <property type="component" value="Unassembled WGS sequence"/>
</dbReference>
<dbReference type="GeneID" id="9592140"/>
<keyword evidence="3" id="KW-1185">Reference proteome</keyword>
<reference evidence="2 3" key="1">
    <citation type="journal article" date="2010" name="Nat. Biotechnol.">
        <title>Genome sequence of the model mushroom Schizophyllum commune.</title>
        <authorList>
            <person name="Ohm R.A."/>
            <person name="de Jong J.F."/>
            <person name="Lugones L.G."/>
            <person name="Aerts A."/>
            <person name="Kothe E."/>
            <person name="Stajich J.E."/>
            <person name="de Vries R.P."/>
            <person name="Record E."/>
            <person name="Levasseur A."/>
            <person name="Baker S.E."/>
            <person name="Bartholomew K.A."/>
            <person name="Coutinho P.M."/>
            <person name="Erdmann S."/>
            <person name="Fowler T.J."/>
            <person name="Gathman A.C."/>
            <person name="Lombard V."/>
            <person name="Henrissat B."/>
            <person name="Knabe N."/>
            <person name="Kuees U."/>
            <person name="Lilly W.W."/>
            <person name="Lindquist E."/>
            <person name="Lucas S."/>
            <person name="Magnuson J.K."/>
            <person name="Piumi F."/>
            <person name="Raudaskoski M."/>
            <person name="Salamov A."/>
            <person name="Schmutz J."/>
            <person name="Schwarze F.W.M.R."/>
            <person name="vanKuyk P.A."/>
            <person name="Horton J.S."/>
            <person name="Grigoriev I.V."/>
            <person name="Woesten H.A.B."/>
        </authorList>
    </citation>
    <scope>NUCLEOTIDE SEQUENCE [LARGE SCALE GENOMIC DNA]</scope>
    <source>
        <strain evidence="3">H4-8 / FGSC 9210</strain>
    </source>
</reference>
<evidence type="ECO:0000313" key="2">
    <source>
        <dbReference type="EMBL" id="EFI93467.1"/>
    </source>
</evidence>
<dbReference type="VEuPathDB" id="FungiDB:SCHCODRAFT_02638939"/>
<protein>
    <submittedName>
        <fullName evidence="2">Uncharacterized protein</fullName>
    </submittedName>
</protein>
<dbReference type="RefSeq" id="XP_003028370.1">
    <property type="nucleotide sequence ID" value="XM_003028324.1"/>
</dbReference>
<sequence>MTSSRVAMRDERNWPSQAVLSPNVGSRNADATTHPSALVDPHEDLASRSAASLLSTTIHTLPPEILSEIFFQSTLKYPASSRNLGTPAIARVCQEWRAVAFGHPRLWTTVNIHASHISSHDDVEAYLARSCQAPLSVYAEAQIDVSYLNAVPEAVAATRQVAEVLYRVAALSAYRWEMLSVIGDCILFSRQAELQTPLLERVVLMVTTWLEQHEGPLPLAFVQNASRVREATITVGYGQPPIMLPAWSQQLTTVIYILYYGEAHEFDTIVRHLSAQPDLRRLELLDGFGDHAFIFSVNVNLGPSVFHLPKLIEMAVSGLGHLFLPKIDAPILQKLKVTGGIDEDEERTGSVSITSLTRVLARASMRSLRTLELIDFDIDEYLPLDDLYRCLEGLPALATLRIENGKEEHRLCPFLRPELLAWLARDESAPARLPALTRLTLRFDGWSCDGREDLLRQIMVSRATSGTAHGIPFKTLARLVCDLGHEYQLP</sequence>
<organism evidence="3">
    <name type="scientific">Schizophyllum commune (strain H4-8 / FGSC 9210)</name>
    <name type="common">Split gill fungus</name>
    <dbReference type="NCBI Taxonomy" id="578458"/>
    <lineage>
        <taxon>Eukaryota</taxon>
        <taxon>Fungi</taxon>
        <taxon>Dikarya</taxon>
        <taxon>Basidiomycota</taxon>
        <taxon>Agaricomycotina</taxon>
        <taxon>Agaricomycetes</taxon>
        <taxon>Agaricomycetidae</taxon>
        <taxon>Agaricales</taxon>
        <taxon>Schizophyllaceae</taxon>
        <taxon>Schizophyllum</taxon>
    </lineage>
</organism>
<dbReference type="EMBL" id="GL377311">
    <property type="protein sequence ID" value="EFI93467.1"/>
    <property type="molecule type" value="Genomic_DNA"/>
</dbReference>
<feature type="non-terminal residue" evidence="2">
    <location>
        <position position="490"/>
    </location>
</feature>
<feature type="region of interest" description="Disordered" evidence="1">
    <location>
        <begin position="1"/>
        <end position="40"/>
    </location>
</feature>
<feature type="compositionally biased region" description="Polar residues" evidence="1">
    <location>
        <begin position="14"/>
        <end position="35"/>
    </location>
</feature>
<accession>D8QFT2</accession>
<evidence type="ECO:0000256" key="1">
    <source>
        <dbReference type="SAM" id="MobiDB-lite"/>
    </source>
</evidence>
<proteinExistence type="predicted"/>
<evidence type="ECO:0000313" key="3">
    <source>
        <dbReference type="Proteomes" id="UP000007431"/>
    </source>
</evidence>
<dbReference type="AlphaFoldDB" id="D8QFT2"/>
<dbReference type="OrthoDB" id="3357519at2759"/>
<gene>
    <name evidence="2" type="ORF">SCHCODRAFT_112724</name>
</gene>